<dbReference type="PANTHER" id="PTHR34349:SF1">
    <property type="entry name" value="PROTEIN PHOSPHATASE 1 REGULATORY SUBUNIT 32"/>
    <property type="match status" value="1"/>
</dbReference>
<accession>A0A814DM50</accession>
<reference evidence="1" key="1">
    <citation type="submission" date="2021-02" db="EMBL/GenBank/DDBJ databases">
        <authorList>
            <person name="Nowell W R."/>
        </authorList>
    </citation>
    <scope>NUCLEOTIDE SEQUENCE</scope>
</reference>
<sequence length="328" mass="37538">MNFYITQYSSTYRPPRIRAKSNILADRSLTTENLLTQKLKADYNTLYCDFLQNDLTFSVSRMCAENYETSHKTHYKPYELPNGTESLPPNINNQTSGFFRERAVHIPNSFVPPIGGKEATTYGSNFVKPARTEPVILGQVGPKESSGFISNTETEPITTTVGERWHYRSRPIGATEYKEKFPHYNYPKGDDPLLTIIGPYAGGLFAPDSTEYRKHYLETTGPISNENGYVQTFDDPRRFITSYQINHFDMNRKGRDREGYVVGGIQQPRATGFTENNKVFNPLDSYGDERITHYKLDPYQVSLRARDPFFDGTTHDNKGHLQKTSDLF</sequence>
<protein>
    <recommendedName>
        <fullName evidence="3">Protein phosphatase 1 regulatory subunit 32</fullName>
    </recommendedName>
</protein>
<dbReference type="InterPro" id="IPR031410">
    <property type="entry name" value="SAXO4"/>
</dbReference>
<dbReference type="GO" id="GO:0019902">
    <property type="term" value="F:phosphatase binding"/>
    <property type="evidence" value="ECO:0007669"/>
    <property type="project" value="TreeGrafter"/>
</dbReference>
<dbReference type="EMBL" id="CAJNOT010000366">
    <property type="protein sequence ID" value="CAF0956365.1"/>
    <property type="molecule type" value="Genomic_DNA"/>
</dbReference>
<evidence type="ECO:0008006" key="3">
    <source>
        <dbReference type="Google" id="ProtNLM"/>
    </source>
</evidence>
<dbReference type="AlphaFoldDB" id="A0A814DM50"/>
<evidence type="ECO:0000313" key="1">
    <source>
        <dbReference type="EMBL" id="CAF0956365.1"/>
    </source>
</evidence>
<name>A0A814DM50_9BILA</name>
<dbReference type="PANTHER" id="PTHR34349">
    <property type="entry name" value="PROTEIN PHOSPHATASE 1 REGULATORY SUBUNIT 32"/>
    <property type="match status" value="1"/>
</dbReference>
<dbReference type="Pfam" id="PF15691">
    <property type="entry name" value="PPP1R32"/>
    <property type="match status" value="2"/>
</dbReference>
<proteinExistence type="predicted"/>
<evidence type="ECO:0000313" key="2">
    <source>
        <dbReference type="Proteomes" id="UP000663864"/>
    </source>
</evidence>
<comment type="caution">
    <text evidence="1">The sequence shown here is derived from an EMBL/GenBank/DDBJ whole genome shotgun (WGS) entry which is preliminary data.</text>
</comment>
<dbReference type="Proteomes" id="UP000663864">
    <property type="component" value="Unassembled WGS sequence"/>
</dbReference>
<gene>
    <name evidence="1" type="ORF">ZHD862_LOCUS10281</name>
</gene>
<organism evidence="1 2">
    <name type="scientific">Rotaria sordida</name>
    <dbReference type="NCBI Taxonomy" id="392033"/>
    <lineage>
        <taxon>Eukaryota</taxon>
        <taxon>Metazoa</taxon>
        <taxon>Spiralia</taxon>
        <taxon>Gnathifera</taxon>
        <taxon>Rotifera</taxon>
        <taxon>Eurotatoria</taxon>
        <taxon>Bdelloidea</taxon>
        <taxon>Philodinida</taxon>
        <taxon>Philodinidae</taxon>
        <taxon>Rotaria</taxon>
    </lineage>
</organism>